<proteinExistence type="predicted"/>
<evidence type="ECO:0000313" key="2">
    <source>
        <dbReference type="WBParaSite" id="RSKR_0000052400.1"/>
    </source>
</evidence>
<dbReference type="WBParaSite" id="RSKR_0000052400.1">
    <property type="protein sequence ID" value="RSKR_0000052400.1"/>
    <property type="gene ID" value="RSKR_0000052400"/>
</dbReference>
<sequence length="146" mass="16879">MQDLGTLYSLLQVKETATIDEIKIAYHSYLRRIHPDKTGIQSNQNEIEMGKFAWSQFKDPQTRRIYDKYLAEERLRRSKNDADALTTSIQTLNEEDRSILLNNGALIIPCTRCDGDLLLTVEDYKWMLETSLLECPACSMMTQVVK</sequence>
<reference evidence="2" key="1">
    <citation type="submission" date="2016-11" db="UniProtKB">
        <authorList>
            <consortium name="WormBaseParasite"/>
        </authorList>
    </citation>
    <scope>IDENTIFICATION</scope>
    <source>
        <strain evidence="2">KR3021</strain>
    </source>
</reference>
<accession>A0AC35TH08</accession>
<evidence type="ECO:0000313" key="1">
    <source>
        <dbReference type="Proteomes" id="UP000095286"/>
    </source>
</evidence>
<organism evidence="1 2">
    <name type="scientific">Rhabditophanes sp. KR3021</name>
    <dbReference type="NCBI Taxonomy" id="114890"/>
    <lineage>
        <taxon>Eukaryota</taxon>
        <taxon>Metazoa</taxon>
        <taxon>Ecdysozoa</taxon>
        <taxon>Nematoda</taxon>
        <taxon>Chromadorea</taxon>
        <taxon>Rhabditida</taxon>
        <taxon>Tylenchina</taxon>
        <taxon>Panagrolaimomorpha</taxon>
        <taxon>Strongyloidoidea</taxon>
        <taxon>Alloionematidae</taxon>
        <taxon>Rhabditophanes</taxon>
    </lineage>
</organism>
<dbReference type="Proteomes" id="UP000095286">
    <property type="component" value="Unplaced"/>
</dbReference>
<protein>
    <submittedName>
        <fullName evidence="2">J domain-containing protein</fullName>
    </submittedName>
</protein>
<name>A0AC35TH08_9BILA</name>